<dbReference type="RefSeq" id="WP_131799373.1">
    <property type="nucleotide sequence ID" value="NZ_FAOZ01000001.1"/>
</dbReference>
<evidence type="ECO:0008006" key="3">
    <source>
        <dbReference type="Google" id="ProtNLM"/>
    </source>
</evidence>
<dbReference type="EMBL" id="FAOZ01000001">
    <property type="protein sequence ID" value="CUU53608.1"/>
    <property type="molecule type" value="Genomic_DNA"/>
</dbReference>
<organism evidence="1 2">
    <name type="scientific">Parafrankia irregularis</name>
    <dbReference type="NCBI Taxonomy" id="795642"/>
    <lineage>
        <taxon>Bacteria</taxon>
        <taxon>Bacillati</taxon>
        <taxon>Actinomycetota</taxon>
        <taxon>Actinomycetes</taxon>
        <taxon>Frankiales</taxon>
        <taxon>Frankiaceae</taxon>
        <taxon>Parafrankia</taxon>
    </lineage>
</organism>
<protein>
    <recommendedName>
        <fullName evidence="3">Ribbon-helix-helix protein, copG family</fullName>
    </recommendedName>
</protein>
<evidence type="ECO:0000313" key="1">
    <source>
        <dbReference type="EMBL" id="CUU53608.1"/>
    </source>
</evidence>
<reference evidence="2" key="1">
    <citation type="submission" date="2015-11" db="EMBL/GenBank/DDBJ databases">
        <authorList>
            <person name="Varghese N."/>
        </authorList>
    </citation>
    <scope>NUCLEOTIDE SEQUENCE [LARGE SCALE GENOMIC DNA]</scope>
    <source>
        <strain evidence="2">DSM 45899</strain>
    </source>
</reference>
<sequence length="69" mass="7804">MITEEDRKIPRPYRVYKQRHTVDLTPEQITFMEAVREKRGASISEVLRLALDLWIASASATGVSATGKD</sequence>
<proteinExistence type="predicted"/>
<evidence type="ECO:0000313" key="2">
    <source>
        <dbReference type="Proteomes" id="UP000198802"/>
    </source>
</evidence>
<dbReference type="AlphaFoldDB" id="A0A0S4QFV7"/>
<gene>
    <name evidence="1" type="ORF">Ga0074812_101106</name>
</gene>
<accession>A0A0S4QFV7</accession>
<keyword evidence="2" id="KW-1185">Reference proteome</keyword>
<name>A0A0S4QFV7_9ACTN</name>
<dbReference type="Proteomes" id="UP000198802">
    <property type="component" value="Unassembled WGS sequence"/>
</dbReference>